<sequence length="1382" mass="150690">MAREIPGSGAVIKPIFNEVYGVRAVKVIEGGSGYTSSDPPRLTVTGCGTPVEEALLYPIIDDDSGQIIHVRVLEQGRGYDPLRLSILPTQETPNVVDSFDIKRIWQVTPNSNTQVSFTVSDGNLTDRLTIVSDNHPKPADIPGERQPGGGDLEDRTFNQSFIYRGGKDVPTTDNRPSQLDKVVGIMANGGLLHTPEWGVDGNAPINFNIDTVKYPYVKSNDEFDAVVENGIYYYQSSRLIEQFAKRNSVFENGFLRPFVWDIKVELDNILVIPSEINQLQGNIEEGRNVVSVVGNKTAEIAKVIRNGNLITAIYLRNVQGTFAEDDVILGSNGFTFKISAAPTLFPNGIFYINFREEAPEFGNFQPNTWYLAPQNIRVPRNYLIIWNQSDSSNVGHPMQFSTTPDGLLNGGQLYLDTNQNPPAPAADYENEYQPLFIMNPGETRRIYYYCKNHRYMSGSNGYEGYMELSTVVDNDPLPNNYYITDYYTDGSSIDYSRHANGHSKILGMSYDGYPIYGPYGYNGAGSIARLSSSFRLRVGDEIVGTRPKVTTPGVVNYTVTVSNNKFYINGSETAFLNLDRGKTYIFNQDDASNVPDILLFSETEDGWHGGTVGLPEFVYSEGVTYHLDGVEVTYNQYQQGFAIASQRELRITPRVNSPRLLYIFSFNDTNFGFRSVQDGYLLGDFIQDYIYDDQVGDLDAFNGKFAVTPEYPNGTYAYFMSTDSSNNPVYPYVIGPEFYGTPVFEGDELPPSTTEFPSGAEGEVILNADGSVNYVKMTKTGDGYFGQAQAKILGGEGSGAIVSPIVQTVTGLTLLNAGRDFATPPTLIFEGGGNGQGAKGAAEIDTGGRITRIDVVNPGEFYETPPYILITGGGGSGAKAVARIDQGEVVGIDVIEEGRGYVNPPTIIFNKLVNLKRRVNARQANNSRPAYLTGLLKSLNSSEDTIYVDSTDAFPGSGELLINNEIIRYASKSRERFTGVTRGINFNYDQRVVLDDSQVDQDGISLYNFSVGDRVIRRVENATSKIAKVYDWNPNNRELLVTFEVDELAFIDGGIPSTEDAVVQFDAGVSTSAAAGYDPHIILPSNTESIALLTDPISTLNNSAFQDQNVEDPDNPGTFIGDGIPDLVNTGTDFENQINLDGGIYSSLYGIEETVGGQNTTLFQVGDSIKDASLPFKYATIVEAGQLSEGRPQEALVRIYVDGNFSNGGNYSVNEIVTGDISGVTGTVVSWDPTNGILTVNNITPYNTGNVNVGVAGLLYKFSEDSTIVDYIVLNPGSDYSAVPTITVENAGDILATATAVMTTAGDQVLSVTVNNGGYGYRQYVDPTYNSKPTVTVTNDPSDTTGSGAEIQAVIGGERINGNAGASYRIKRIEYSTIIRSE</sequence>
<evidence type="ECO:0000256" key="1">
    <source>
        <dbReference type="SAM" id="MobiDB-lite"/>
    </source>
</evidence>
<dbReference type="KEGG" id="vg:65107942"/>
<protein>
    <recommendedName>
        <fullName evidence="2">YHYH domain-containing protein</fullName>
    </recommendedName>
</protein>
<dbReference type="RefSeq" id="YP_010090470.1">
    <property type="nucleotide sequence ID" value="NC_055719.1"/>
</dbReference>
<organism evidence="3 4">
    <name type="scientific">Synechococcus phage S-H35</name>
    <dbReference type="NCBI Taxonomy" id="1983572"/>
    <lineage>
        <taxon>Viruses</taxon>
        <taxon>Duplodnaviria</taxon>
        <taxon>Heunggongvirae</taxon>
        <taxon>Uroviricota</taxon>
        <taxon>Caudoviricetes</taxon>
        <taxon>Pantevenvirales</taxon>
        <taxon>Kyanoviridae</taxon>
        <taxon>Shandvirus</taxon>
        <taxon>Shandvirus sh35</taxon>
    </lineage>
</organism>
<proteinExistence type="predicted"/>
<feature type="domain" description="YHYH" evidence="2">
    <location>
        <begin position="679"/>
        <end position="724"/>
    </location>
</feature>
<name>A0A1Z1LWN2_9CAUD</name>
<dbReference type="Proteomes" id="UP000225351">
    <property type="component" value="Segment"/>
</dbReference>
<evidence type="ECO:0000259" key="2">
    <source>
        <dbReference type="Pfam" id="PF14240"/>
    </source>
</evidence>
<dbReference type="InterPro" id="IPR025924">
    <property type="entry name" value="YHYH_dom"/>
</dbReference>
<accession>A0A1Z1LWN2</accession>
<feature type="region of interest" description="Disordered" evidence="1">
    <location>
        <begin position="132"/>
        <end position="153"/>
    </location>
</feature>
<dbReference type="Pfam" id="PF14240">
    <property type="entry name" value="YHYH"/>
    <property type="match status" value="1"/>
</dbReference>
<evidence type="ECO:0000313" key="4">
    <source>
        <dbReference type="Proteomes" id="UP000225351"/>
    </source>
</evidence>
<dbReference type="EMBL" id="KY945241">
    <property type="protein sequence ID" value="ARW57083.1"/>
    <property type="molecule type" value="Genomic_RNA"/>
</dbReference>
<evidence type="ECO:0000313" key="3">
    <source>
        <dbReference type="EMBL" id="ARW57083.1"/>
    </source>
</evidence>
<keyword evidence="4" id="KW-1185">Reference proteome</keyword>
<dbReference type="GeneID" id="65107942"/>
<reference evidence="3 4" key="1">
    <citation type="submission" date="2017-04" db="EMBL/GenBank/DDBJ databases">
        <title>Isolation and Genetic Analysis of a Novel Cyanophage S-H35 from the Bohai Sea.</title>
        <authorList>
            <person name="Xu X."/>
        </authorList>
    </citation>
    <scope>NUCLEOTIDE SEQUENCE [LARGE SCALE GENOMIC DNA]</scope>
</reference>